<evidence type="ECO:0000313" key="2">
    <source>
        <dbReference type="EMBL" id="OIR23877.1"/>
    </source>
</evidence>
<evidence type="ECO:0008006" key="4">
    <source>
        <dbReference type="Google" id="ProtNLM"/>
    </source>
</evidence>
<sequence>MQRSLYIEKLLLHKGVNRIIAYSTITAKPFYLKMGFKQFKNPIKSGNFNVEFPLRKNIATKFLP</sequence>
<dbReference type="AlphaFoldDB" id="A0A1J5U4V4"/>
<name>A0A1J5U4V4_9GAMM</name>
<proteinExistence type="predicted"/>
<dbReference type="EMBL" id="MIQH01001038">
    <property type="protein sequence ID" value="OIR23877.1"/>
    <property type="molecule type" value="Genomic_DNA"/>
</dbReference>
<evidence type="ECO:0000313" key="3">
    <source>
        <dbReference type="Proteomes" id="UP000182798"/>
    </source>
</evidence>
<dbReference type="EMBL" id="MIQH01001076">
    <property type="protein sequence ID" value="OIR23822.1"/>
    <property type="molecule type" value="Genomic_DNA"/>
</dbReference>
<organism evidence="1 3">
    <name type="scientific">Bathymodiolus thermophilus thioautotrophic gill symbiont</name>
    <dbReference type="NCBI Taxonomy" id="2360"/>
    <lineage>
        <taxon>Bacteria</taxon>
        <taxon>Pseudomonadati</taxon>
        <taxon>Pseudomonadota</taxon>
        <taxon>Gammaproteobacteria</taxon>
        <taxon>sulfur-oxidizing symbionts</taxon>
    </lineage>
</organism>
<reference evidence="1" key="2">
    <citation type="journal article" date="2017" name="Stand. Genomic Sci.">
        <title>Genome sequence of the sulfur-oxidizing Bathymodiolus thermophilus gill endosymbiont.</title>
        <authorList>
            <person name="Ponnudurai R."/>
            <person name="Sayavedra L."/>
            <person name="Kleiner M."/>
            <person name="Heiden S.E."/>
            <person name="Thurmer A."/>
            <person name="Felbeck H."/>
            <person name="Schluter R."/>
            <person name="Sievert S.M."/>
            <person name="Daniel R."/>
            <person name="Schweder T."/>
            <person name="Markert S."/>
        </authorList>
    </citation>
    <scope>NUCLEOTIDE SEQUENCE</scope>
    <source>
        <strain evidence="1">BAT/CrabSpa'14</strain>
    </source>
</reference>
<dbReference type="Proteomes" id="UP000182798">
    <property type="component" value="Unassembled WGS sequence"/>
</dbReference>
<protein>
    <recommendedName>
        <fullName evidence="4">N-acetyltransferase domain-containing protein</fullName>
    </recommendedName>
</protein>
<evidence type="ECO:0000313" key="1">
    <source>
        <dbReference type="EMBL" id="OIR23822.1"/>
    </source>
</evidence>
<gene>
    <name evidence="1" type="ORF">BGC33_01650</name>
    <name evidence="2" type="ORF">BGC33_01800</name>
</gene>
<comment type="caution">
    <text evidence="1">The sequence shown here is derived from an EMBL/GenBank/DDBJ whole genome shotgun (WGS) entry which is preliminary data.</text>
</comment>
<accession>A0A1J5U4V4</accession>
<reference evidence="3" key="1">
    <citation type="submission" date="2016-09" db="EMBL/GenBank/DDBJ databases">
        <title>Genome Sequence of Bathymodiolus thermophilus sulfur-oxidizing gill endosymbiont.</title>
        <authorList>
            <person name="Ponnudurai R."/>
            <person name="Kleiner M."/>
            <person name="Sayavedra L."/>
            <person name="Thuermer A."/>
            <person name="Felbeck H."/>
            <person name="Schlueter R."/>
            <person name="Schweder T."/>
            <person name="Markert S."/>
        </authorList>
    </citation>
    <scope>NUCLEOTIDE SEQUENCE [LARGE SCALE GENOMIC DNA]</scope>
    <source>
        <strain evidence="3">BAT/CrabSpa'14</strain>
    </source>
</reference>